<sequence>MLRNLIPRTSPPGRPAVLLCAVASAAVMLTGSGVLALGGPGDGLTGASPPPEAAGAGSPPAGGPVAGPVTPAPPQPAVTPSTPPSTPVTPPRGVTWPPNRSGTGGPDPDEGQPPVVRVPESAAGRYRRAGGTDLPPAGARGPVVRYMVEVEKGLPFDPEEFAAAVHRTLNDPRSWGAGGRMRFKRVDHGRVRFRVALSSPAMTNRQCLPMQTFGELSCWNGRRSVINAKRWGQAVPGYRGDLAAYREYVVNHEVGHALGHGHVSCPGPGRRAPVMTQQTKSLQGCRPNAWPFPGHRKR</sequence>
<reference evidence="3" key="1">
    <citation type="submission" date="2021-01" db="EMBL/GenBank/DDBJ databases">
        <title>Whole genome shotgun sequence of Sphaerisporangium rufum NBRC 109079.</title>
        <authorList>
            <person name="Komaki H."/>
            <person name="Tamura T."/>
        </authorList>
    </citation>
    <scope>NUCLEOTIDE SEQUENCE</scope>
    <source>
        <strain evidence="3">NBRC 109079</strain>
    </source>
</reference>
<organism evidence="3 4">
    <name type="scientific">Sphaerisporangium rufum</name>
    <dbReference type="NCBI Taxonomy" id="1381558"/>
    <lineage>
        <taxon>Bacteria</taxon>
        <taxon>Bacillati</taxon>
        <taxon>Actinomycetota</taxon>
        <taxon>Actinomycetes</taxon>
        <taxon>Streptosporangiales</taxon>
        <taxon>Streptosporangiaceae</taxon>
        <taxon>Sphaerisporangium</taxon>
    </lineage>
</organism>
<evidence type="ECO:0000313" key="4">
    <source>
        <dbReference type="Proteomes" id="UP000655287"/>
    </source>
</evidence>
<evidence type="ECO:0000256" key="1">
    <source>
        <dbReference type="SAM" id="MobiDB-lite"/>
    </source>
</evidence>
<dbReference type="EMBL" id="BOOU01000089">
    <property type="protein sequence ID" value="GII81192.1"/>
    <property type="molecule type" value="Genomic_DNA"/>
</dbReference>
<proteinExistence type="predicted"/>
<feature type="domain" description="DUF3152" evidence="2">
    <location>
        <begin position="114"/>
        <end position="283"/>
    </location>
</feature>
<gene>
    <name evidence="3" type="ORF">Sru01_61740</name>
</gene>
<dbReference type="SUPFAM" id="SSF55486">
    <property type="entry name" value="Metalloproteases ('zincins'), catalytic domain"/>
    <property type="match status" value="1"/>
</dbReference>
<protein>
    <recommendedName>
        <fullName evidence="2">DUF3152 domain-containing protein</fullName>
    </recommendedName>
</protein>
<name>A0A919V3T9_9ACTN</name>
<dbReference type="InterPro" id="IPR022603">
    <property type="entry name" value="DUF3152"/>
</dbReference>
<dbReference type="AlphaFoldDB" id="A0A919V3T9"/>
<dbReference type="Pfam" id="PF11350">
    <property type="entry name" value="DUF3152"/>
    <property type="match status" value="1"/>
</dbReference>
<evidence type="ECO:0000313" key="3">
    <source>
        <dbReference type="EMBL" id="GII81192.1"/>
    </source>
</evidence>
<dbReference type="RefSeq" id="WP_239137880.1">
    <property type="nucleotide sequence ID" value="NZ_BOOU01000089.1"/>
</dbReference>
<accession>A0A919V3T9</accession>
<evidence type="ECO:0000259" key="2">
    <source>
        <dbReference type="Pfam" id="PF11350"/>
    </source>
</evidence>
<dbReference type="Proteomes" id="UP000655287">
    <property type="component" value="Unassembled WGS sequence"/>
</dbReference>
<feature type="compositionally biased region" description="Pro residues" evidence="1">
    <location>
        <begin position="70"/>
        <end position="90"/>
    </location>
</feature>
<feature type="region of interest" description="Disordered" evidence="1">
    <location>
        <begin position="38"/>
        <end position="116"/>
    </location>
</feature>
<keyword evidence="4" id="KW-1185">Reference proteome</keyword>
<comment type="caution">
    <text evidence="3">The sequence shown here is derived from an EMBL/GenBank/DDBJ whole genome shotgun (WGS) entry which is preliminary data.</text>
</comment>